<gene>
    <name evidence="2" type="ORF">CR513_01817</name>
</gene>
<proteinExistence type="predicted"/>
<dbReference type="OrthoDB" id="1731207at2759"/>
<comment type="caution">
    <text evidence="2">The sequence shown here is derived from an EMBL/GenBank/DDBJ whole genome shotgun (WGS) entry which is preliminary data.</text>
</comment>
<dbReference type="Proteomes" id="UP000257109">
    <property type="component" value="Unassembled WGS sequence"/>
</dbReference>
<protein>
    <recommendedName>
        <fullName evidence="1">Retrotransposon gag domain-containing protein</fullName>
    </recommendedName>
</protein>
<organism evidence="2 3">
    <name type="scientific">Mucuna pruriens</name>
    <name type="common">Velvet bean</name>
    <name type="synonym">Dolichos pruriens</name>
    <dbReference type="NCBI Taxonomy" id="157652"/>
    <lineage>
        <taxon>Eukaryota</taxon>
        <taxon>Viridiplantae</taxon>
        <taxon>Streptophyta</taxon>
        <taxon>Embryophyta</taxon>
        <taxon>Tracheophyta</taxon>
        <taxon>Spermatophyta</taxon>
        <taxon>Magnoliopsida</taxon>
        <taxon>eudicotyledons</taxon>
        <taxon>Gunneridae</taxon>
        <taxon>Pentapetalae</taxon>
        <taxon>rosids</taxon>
        <taxon>fabids</taxon>
        <taxon>Fabales</taxon>
        <taxon>Fabaceae</taxon>
        <taxon>Papilionoideae</taxon>
        <taxon>50 kb inversion clade</taxon>
        <taxon>NPAAA clade</taxon>
        <taxon>indigoferoid/millettioid clade</taxon>
        <taxon>Phaseoleae</taxon>
        <taxon>Mucuna</taxon>
    </lineage>
</organism>
<feature type="non-terminal residue" evidence="2">
    <location>
        <position position="1"/>
    </location>
</feature>
<name>A0A371IE12_MUCPR</name>
<accession>A0A371IE12</accession>
<dbReference type="PANTHER" id="PTHR35046">
    <property type="entry name" value="ZINC KNUCKLE (CCHC-TYPE) FAMILY PROTEIN"/>
    <property type="match status" value="1"/>
</dbReference>
<dbReference type="Pfam" id="PF03732">
    <property type="entry name" value="Retrotrans_gag"/>
    <property type="match status" value="1"/>
</dbReference>
<dbReference type="PANTHER" id="PTHR35046:SF9">
    <property type="entry name" value="RNA-DIRECTED DNA POLYMERASE"/>
    <property type="match status" value="1"/>
</dbReference>
<evidence type="ECO:0000259" key="1">
    <source>
        <dbReference type="Pfam" id="PF03732"/>
    </source>
</evidence>
<feature type="domain" description="Retrotransposon gag" evidence="1">
    <location>
        <begin position="79"/>
        <end position="139"/>
    </location>
</feature>
<dbReference type="InterPro" id="IPR005162">
    <property type="entry name" value="Retrotrans_gag_dom"/>
</dbReference>
<sequence length="175" mass="20608">MVIKQMRRLEAKLGERLERIEREDKEGLDLVKKNTQSVNAKVEALSKDIGNTQEGRGLVPLEFNGYVLVLWNQVLCDIRRIRRPIVENWAELKRDLRERFVPSYYAIDPYNQLQKLYQGSMSVQEYHKEMKYVSRELKIVVDMQVSLAFTTRSYEDQVVCDVVIMEATHILLDRS</sequence>
<evidence type="ECO:0000313" key="3">
    <source>
        <dbReference type="Proteomes" id="UP000257109"/>
    </source>
</evidence>
<evidence type="ECO:0000313" key="2">
    <source>
        <dbReference type="EMBL" id="RDY13286.1"/>
    </source>
</evidence>
<dbReference type="EMBL" id="QJKJ01000302">
    <property type="protein sequence ID" value="RDY13286.1"/>
    <property type="molecule type" value="Genomic_DNA"/>
</dbReference>
<keyword evidence="3" id="KW-1185">Reference proteome</keyword>
<reference evidence="2" key="1">
    <citation type="submission" date="2018-05" db="EMBL/GenBank/DDBJ databases">
        <title>Draft genome of Mucuna pruriens seed.</title>
        <authorList>
            <person name="Nnadi N.E."/>
            <person name="Vos R."/>
            <person name="Hasami M.H."/>
            <person name="Devisetty U.K."/>
            <person name="Aguiy J.C."/>
        </authorList>
    </citation>
    <scope>NUCLEOTIDE SEQUENCE [LARGE SCALE GENOMIC DNA]</scope>
    <source>
        <strain evidence="2">JCA_2017</strain>
    </source>
</reference>
<dbReference type="AlphaFoldDB" id="A0A371IE12"/>